<keyword evidence="2" id="KW-1003">Cell membrane</keyword>
<keyword evidence="8 9" id="KW-0472">Membrane</keyword>
<dbReference type="CDD" id="cd18773">
    <property type="entry name" value="PDC1_HK_sensor"/>
    <property type="match status" value="1"/>
</dbReference>
<dbReference type="Gene3D" id="6.10.340.10">
    <property type="match status" value="1"/>
</dbReference>
<dbReference type="InterPro" id="IPR036890">
    <property type="entry name" value="HATPase_C_sf"/>
</dbReference>
<dbReference type="Pfam" id="PF02518">
    <property type="entry name" value="HATPase_c"/>
    <property type="match status" value="1"/>
</dbReference>
<evidence type="ECO:0000256" key="9">
    <source>
        <dbReference type="SAM" id="Phobius"/>
    </source>
</evidence>
<feature type="domain" description="HAMP" evidence="10">
    <location>
        <begin position="303"/>
        <end position="355"/>
    </location>
</feature>
<keyword evidence="4 11" id="KW-0808">Transferase</keyword>
<protein>
    <submittedName>
        <fullName evidence="11">Sensor histidine kinase</fullName>
        <ecNumber evidence="11">2.7.13.3</ecNumber>
    </submittedName>
</protein>
<evidence type="ECO:0000256" key="7">
    <source>
        <dbReference type="ARBA" id="ARBA00022989"/>
    </source>
</evidence>
<dbReference type="Pfam" id="PF00672">
    <property type="entry name" value="HAMP"/>
    <property type="match status" value="1"/>
</dbReference>
<evidence type="ECO:0000256" key="1">
    <source>
        <dbReference type="ARBA" id="ARBA00004651"/>
    </source>
</evidence>
<comment type="caution">
    <text evidence="11">The sequence shown here is derived from an EMBL/GenBank/DDBJ whole genome shotgun (WGS) entry which is preliminary data.</text>
</comment>
<dbReference type="Gene3D" id="3.30.565.10">
    <property type="entry name" value="Histidine kinase-like ATPase, C-terminal domain"/>
    <property type="match status" value="1"/>
</dbReference>
<comment type="subcellular location">
    <subcellularLocation>
        <location evidence="1">Cell membrane</location>
        <topology evidence="1">Multi-pass membrane protein</topology>
    </subcellularLocation>
</comment>
<dbReference type="PANTHER" id="PTHR34220">
    <property type="entry name" value="SENSOR HISTIDINE KINASE YPDA"/>
    <property type="match status" value="1"/>
</dbReference>
<evidence type="ECO:0000259" key="10">
    <source>
        <dbReference type="PROSITE" id="PS50885"/>
    </source>
</evidence>
<name>A0ABV9F8X5_9BACL</name>
<dbReference type="PROSITE" id="PS50885">
    <property type="entry name" value="HAMP"/>
    <property type="match status" value="1"/>
</dbReference>
<dbReference type="CDD" id="cd06225">
    <property type="entry name" value="HAMP"/>
    <property type="match status" value="1"/>
</dbReference>
<dbReference type="Proteomes" id="UP001596028">
    <property type="component" value="Unassembled WGS sequence"/>
</dbReference>
<gene>
    <name evidence="11" type="ORF">ACFO3S_07770</name>
</gene>
<evidence type="ECO:0000313" key="12">
    <source>
        <dbReference type="Proteomes" id="UP001596028"/>
    </source>
</evidence>
<dbReference type="PANTHER" id="PTHR34220:SF7">
    <property type="entry name" value="SENSOR HISTIDINE KINASE YPDA"/>
    <property type="match status" value="1"/>
</dbReference>
<dbReference type="InterPro" id="IPR050640">
    <property type="entry name" value="Bact_2-comp_sensor_kinase"/>
</dbReference>
<dbReference type="InterPro" id="IPR010559">
    <property type="entry name" value="Sig_transdc_His_kin_internal"/>
</dbReference>
<evidence type="ECO:0000313" key="11">
    <source>
        <dbReference type="EMBL" id="MFC4598137.1"/>
    </source>
</evidence>
<dbReference type="SUPFAM" id="SSF55874">
    <property type="entry name" value="ATPase domain of HSP90 chaperone/DNA topoisomerase II/histidine kinase"/>
    <property type="match status" value="1"/>
</dbReference>
<evidence type="ECO:0000256" key="3">
    <source>
        <dbReference type="ARBA" id="ARBA00022553"/>
    </source>
</evidence>
<evidence type="ECO:0000256" key="6">
    <source>
        <dbReference type="ARBA" id="ARBA00022777"/>
    </source>
</evidence>
<dbReference type="EC" id="2.7.13.3" evidence="11"/>
<keyword evidence="3" id="KW-0597">Phosphoprotein</keyword>
<dbReference type="EMBL" id="JBHSEP010000004">
    <property type="protein sequence ID" value="MFC4598137.1"/>
    <property type="molecule type" value="Genomic_DNA"/>
</dbReference>
<keyword evidence="7 9" id="KW-1133">Transmembrane helix</keyword>
<dbReference type="SUPFAM" id="SSF158472">
    <property type="entry name" value="HAMP domain-like"/>
    <property type="match status" value="1"/>
</dbReference>
<feature type="transmembrane region" description="Helical" evidence="9">
    <location>
        <begin position="12"/>
        <end position="34"/>
    </location>
</feature>
<proteinExistence type="predicted"/>
<keyword evidence="6 11" id="KW-0418">Kinase</keyword>
<evidence type="ECO:0000256" key="4">
    <source>
        <dbReference type="ARBA" id="ARBA00022679"/>
    </source>
</evidence>
<reference evidence="12" key="1">
    <citation type="journal article" date="2019" name="Int. J. Syst. Evol. Microbiol.">
        <title>The Global Catalogue of Microorganisms (GCM) 10K type strain sequencing project: providing services to taxonomists for standard genome sequencing and annotation.</title>
        <authorList>
            <consortium name="The Broad Institute Genomics Platform"/>
            <consortium name="The Broad Institute Genome Sequencing Center for Infectious Disease"/>
            <person name="Wu L."/>
            <person name="Ma J."/>
        </authorList>
    </citation>
    <scope>NUCLEOTIDE SEQUENCE [LARGE SCALE GENOMIC DNA]</scope>
    <source>
        <strain evidence="12">CCUG 49571</strain>
    </source>
</reference>
<dbReference type="InterPro" id="IPR033479">
    <property type="entry name" value="dCache_1"/>
</dbReference>
<dbReference type="Pfam" id="PF02743">
    <property type="entry name" value="dCache_1"/>
    <property type="match status" value="1"/>
</dbReference>
<dbReference type="RefSeq" id="WP_378094083.1">
    <property type="nucleotide sequence ID" value="NZ_JBHSEP010000004.1"/>
</dbReference>
<dbReference type="GO" id="GO:0004673">
    <property type="term" value="F:protein histidine kinase activity"/>
    <property type="evidence" value="ECO:0007669"/>
    <property type="project" value="UniProtKB-EC"/>
</dbReference>
<evidence type="ECO:0000256" key="2">
    <source>
        <dbReference type="ARBA" id="ARBA00022475"/>
    </source>
</evidence>
<dbReference type="InterPro" id="IPR003660">
    <property type="entry name" value="HAMP_dom"/>
</dbReference>
<evidence type="ECO:0000256" key="5">
    <source>
        <dbReference type="ARBA" id="ARBA00022692"/>
    </source>
</evidence>
<keyword evidence="5 9" id="KW-0812">Transmembrane</keyword>
<dbReference type="Pfam" id="PF06580">
    <property type="entry name" value="His_kinase"/>
    <property type="match status" value="1"/>
</dbReference>
<dbReference type="SMART" id="SM00304">
    <property type="entry name" value="HAMP"/>
    <property type="match status" value="1"/>
</dbReference>
<accession>A0ABV9F8X5</accession>
<dbReference type="InterPro" id="IPR003594">
    <property type="entry name" value="HATPase_dom"/>
</dbReference>
<sequence>MNWRKWQSIKSKILVSFIVLLMIPMSLIAVFNYLKSASILEEKAREQFQYLSEATNQQFTQYVKNLDTLSMNIVEAPVIQTRLTQAFVPPVAWTTKQIEQESEVKKFLAGIHKLTPGLSGIAVFGYNGIVDFTHPDRNFESGFDYAQEDWYKKAALRNGSWVLSGRRVESEFASYQSRGEVEVVTFARLIKNLNSLQPMGVLAINMRISEFEAILGIADKGRHVVILDEDGRTILSTNEAESRLQDEDWLQSSSYSPVTGWTSIHLTSKEELFKESKNIRSFIIMLTILLSASAVVMARLLSASIVKPLQTLKNKMQQIEKGQFQGEITLVHRDEVGELTQRFNRMMGRMKALLEENRIREQQKAQLEMDALQARINPHFLYNTLMALRIQAVTDGNRKLGELIASLVHLLKFSAKNKRKMIKLRDELELIGQYVKLMQLRNENFDFRLEAEPDLSEHLVFPFLLQPIVENAVFHGIGPLQRRGSIRVTLRKSAGQIVAIVEDDGVGMDRTASRRLLDAGGEADGEDRYHKIGVRNVYERLKRQFGEAADVEVESAPQIGTKVSVRWPILKEGDESNECAAG</sequence>
<keyword evidence="12" id="KW-1185">Reference proteome</keyword>
<evidence type="ECO:0000256" key="8">
    <source>
        <dbReference type="ARBA" id="ARBA00023136"/>
    </source>
</evidence>
<organism evidence="11 12">
    <name type="scientific">Cohnella hongkongensis</name>
    <dbReference type="NCBI Taxonomy" id="178337"/>
    <lineage>
        <taxon>Bacteria</taxon>
        <taxon>Bacillati</taxon>
        <taxon>Bacillota</taxon>
        <taxon>Bacilli</taxon>
        <taxon>Bacillales</taxon>
        <taxon>Paenibacillaceae</taxon>
        <taxon>Cohnella</taxon>
    </lineage>
</organism>